<dbReference type="GO" id="GO:0016567">
    <property type="term" value="P:protein ubiquitination"/>
    <property type="evidence" value="ECO:0007669"/>
    <property type="project" value="UniProtKB-UniRule"/>
</dbReference>
<gene>
    <name evidence="7" type="ORF">Nepgr_026183</name>
</gene>
<dbReference type="GO" id="GO:0061630">
    <property type="term" value="F:ubiquitin protein ligase activity"/>
    <property type="evidence" value="ECO:0007669"/>
    <property type="project" value="UniProtKB-EC"/>
</dbReference>
<dbReference type="EC" id="2.3.2.27" evidence="6"/>
<evidence type="ECO:0000256" key="6">
    <source>
        <dbReference type="RuleBase" id="RU365038"/>
    </source>
</evidence>
<dbReference type="Proteomes" id="UP001279734">
    <property type="component" value="Unassembled WGS sequence"/>
</dbReference>
<evidence type="ECO:0000256" key="1">
    <source>
        <dbReference type="ARBA" id="ARBA00004123"/>
    </source>
</evidence>
<keyword evidence="6" id="KW-0833">Ubl conjugation pathway</keyword>
<proteinExistence type="inferred from homology"/>
<evidence type="ECO:0000256" key="4">
    <source>
        <dbReference type="ARBA" id="ARBA00022833"/>
    </source>
</evidence>
<dbReference type="GO" id="GO:0005634">
    <property type="term" value="C:nucleus"/>
    <property type="evidence" value="ECO:0007669"/>
    <property type="project" value="UniProtKB-SubCell"/>
</dbReference>
<dbReference type="GO" id="GO:0008270">
    <property type="term" value="F:zinc ion binding"/>
    <property type="evidence" value="ECO:0007669"/>
    <property type="project" value="UniProtKB-KW"/>
</dbReference>
<evidence type="ECO:0000256" key="2">
    <source>
        <dbReference type="ARBA" id="ARBA00022723"/>
    </source>
</evidence>
<comment type="similarity">
    <text evidence="6">Belongs to the BRE1 family.</text>
</comment>
<dbReference type="InterPro" id="IPR013956">
    <property type="entry name" value="E3_ubiquit_lig_Bre1"/>
</dbReference>
<organism evidence="7 8">
    <name type="scientific">Nepenthes gracilis</name>
    <name type="common">Slender pitcher plant</name>
    <dbReference type="NCBI Taxonomy" id="150966"/>
    <lineage>
        <taxon>Eukaryota</taxon>
        <taxon>Viridiplantae</taxon>
        <taxon>Streptophyta</taxon>
        <taxon>Embryophyta</taxon>
        <taxon>Tracheophyta</taxon>
        <taxon>Spermatophyta</taxon>
        <taxon>Magnoliopsida</taxon>
        <taxon>eudicotyledons</taxon>
        <taxon>Gunneridae</taxon>
        <taxon>Pentapetalae</taxon>
        <taxon>Caryophyllales</taxon>
        <taxon>Nepenthaceae</taxon>
        <taxon>Nepenthes</taxon>
    </lineage>
</organism>
<evidence type="ECO:0000256" key="5">
    <source>
        <dbReference type="ARBA" id="ARBA00023242"/>
    </source>
</evidence>
<keyword evidence="4 6" id="KW-0862">Zinc</keyword>
<evidence type="ECO:0000256" key="3">
    <source>
        <dbReference type="ARBA" id="ARBA00022771"/>
    </source>
</evidence>
<dbReference type="EMBL" id="BSYO01000027">
    <property type="protein sequence ID" value="GMH24340.1"/>
    <property type="molecule type" value="Genomic_DNA"/>
</dbReference>
<evidence type="ECO:0000313" key="8">
    <source>
        <dbReference type="Proteomes" id="UP001279734"/>
    </source>
</evidence>
<dbReference type="GO" id="GO:0033503">
    <property type="term" value="C:HULC complex"/>
    <property type="evidence" value="ECO:0007669"/>
    <property type="project" value="TreeGrafter"/>
</dbReference>
<dbReference type="PANTHER" id="PTHR23163">
    <property type="entry name" value="RING FINGER PROTEIN-RELATED"/>
    <property type="match status" value="1"/>
</dbReference>
<keyword evidence="3 6" id="KW-0863">Zinc-finger</keyword>
<dbReference type="GO" id="GO:0006325">
    <property type="term" value="P:chromatin organization"/>
    <property type="evidence" value="ECO:0007669"/>
    <property type="project" value="UniProtKB-KW"/>
</dbReference>
<comment type="catalytic activity">
    <reaction evidence="6">
        <text>S-ubiquitinyl-[E2 ubiquitin-conjugating enzyme]-L-cysteine + [acceptor protein]-L-lysine = [E2 ubiquitin-conjugating enzyme]-L-cysteine + N(6)-ubiquitinyl-[acceptor protein]-L-lysine.</text>
        <dbReference type="EC" id="2.3.2.27"/>
    </reaction>
</comment>
<keyword evidence="6" id="KW-0156">Chromatin regulator</keyword>
<sequence length="132" mass="15065">MSVLYHWKAITVVLRTVLEARESEYRAWANLQSLKSSLDEHNLELRVNTAIEAEAISQQRLAAAEAEIADQRQKWEASKRLMLLLMTFWENKYYDLTTCLRAFVGKEGEENGGIGGFGKGEDKWIRLSCLGV</sequence>
<reference evidence="7" key="1">
    <citation type="submission" date="2023-05" db="EMBL/GenBank/DDBJ databases">
        <title>Nepenthes gracilis genome sequencing.</title>
        <authorList>
            <person name="Fukushima K."/>
        </authorList>
    </citation>
    <scope>NUCLEOTIDE SEQUENCE</scope>
    <source>
        <strain evidence="7">SING2019-196</strain>
    </source>
</reference>
<comment type="subcellular location">
    <subcellularLocation>
        <location evidence="1 6">Nucleus</location>
    </subcellularLocation>
</comment>
<keyword evidence="6" id="KW-0175">Coiled coil</keyword>
<protein>
    <recommendedName>
        <fullName evidence="6">E3 ubiquitin protein ligase</fullName>
        <ecNumber evidence="6">2.3.2.27</ecNumber>
    </recommendedName>
</protein>
<keyword evidence="8" id="KW-1185">Reference proteome</keyword>
<evidence type="ECO:0000313" key="7">
    <source>
        <dbReference type="EMBL" id="GMH24340.1"/>
    </source>
</evidence>
<keyword evidence="5 6" id="KW-0539">Nucleus</keyword>
<comment type="caution">
    <text evidence="7">The sequence shown here is derived from an EMBL/GenBank/DDBJ whole genome shotgun (WGS) entry which is preliminary data.</text>
</comment>
<keyword evidence="6" id="KW-0808">Transferase</keyword>
<comment type="pathway">
    <text evidence="6">Protein modification; protein ubiquitination.</text>
</comment>
<accession>A0AAD3T7G8</accession>
<name>A0AAD3T7G8_NEPGR</name>
<dbReference type="AlphaFoldDB" id="A0AAD3T7G8"/>
<dbReference type="PANTHER" id="PTHR23163:SF0">
    <property type="entry name" value="E3 UBIQUITIN-PROTEIN LIGASE BRE1"/>
    <property type="match status" value="1"/>
</dbReference>
<keyword evidence="2 6" id="KW-0479">Metal-binding</keyword>